<evidence type="ECO:0000256" key="1">
    <source>
        <dbReference type="ARBA" id="ARBA00001927"/>
    </source>
</evidence>
<protein>
    <recommendedName>
        <fullName evidence="8">Ferredoxin</fullName>
    </recommendedName>
</protein>
<evidence type="ECO:0000313" key="9">
    <source>
        <dbReference type="EMBL" id="GAA2111146.1"/>
    </source>
</evidence>
<evidence type="ECO:0000256" key="5">
    <source>
        <dbReference type="ARBA" id="ARBA00023004"/>
    </source>
</evidence>
<dbReference type="PANTHER" id="PTHR36923:SF3">
    <property type="entry name" value="FERREDOXIN"/>
    <property type="match status" value="1"/>
</dbReference>
<reference evidence="10" key="1">
    <citation type="journal article" date="2019" name="Int. J. Syst. Evol. Microbiol.">
        <title>The Global Catalogue of Microorganisms (GCM) 10K type strain sequencing project: providing services to taxonomists for standard genome sequencing and annotation.</title>
        <authorList>
            <consortium name="The Broad Institute Genomics Platform"/>
            <consortium name="The Broad Institute Genome Sequencing Center for Infectious Disease"/>
            <person name="Wu L."/>
            <person name="Ma J."/>
        </authorList>
    </citation>
    <scope>NUCLEOTIDE SEQUENCE [LARGE SCALE GENOMIC DNA]</scope>
    <source>
        <strain evidence="10">JCM 15481</strain>
    </source>
</reference>
<comment type="function">
    <text evidence="8">Ferredoxins are iron-sulfur proteins that transfer electrons in a wide variety of metabolic reactions.</text>
</comment>
<dbReference type="RefSeq" id="WP_344288010.1">
    <property type="nucleotide sequence ID" value="NZ_BAAAPF010000011.1"/>
</dbReference>
<evidence type="ECO:0000256" key="2">
    <source>
        <dbReference type="ARBA" id="ARBA00022448"/>
    </source>
</evidence>
<keyword evidence="10" id="KW-1185">Reference proteome</keyword>
<evidence type="ECO:0000256" key="4">
    <source>
        <dbReference type="ARBA" id="ARBA00022982"/>
    </source>
</evidence>
<dbReference type="PRINTS" id="PR00352">
    <property type="entry name" value="3FE4SFRDOXIN"/>
</dbReference>
<keyword evidence="3 8" id="KW-0479">Metal-binding</keyword>
<evidence type="ECO:0000256" key="8">
    <source>
        <dbReference type="RuleBase" id="RU368020"/>
    </source>
</evidence>
<dbReference type="PANTHER" id="PTHR36923">
    <property type="entry name" value="FERREDOXIN"/>
    <property type="match status" value="1"/>
</dbReference>
<keyword evidence="5 8" id="KW-0408">Iron</keyword>
<accession>A0ABP5J2U9</accession>
<comment type="cofactor">
    <cofactor evidence="1">
        <name>[3Fe-4S] cluster</name>
        <dbReference type="ChEBI" id="CHEBI:21137"/>
    </cofactor>
</comment>
<dbReference type="Proteomes" id="UP001500443">
    <property type="component" value="Unassembled WGS sequence"/>
</dbReference>
<dbReference type="Gene3D" id="3.30.70.20">
    <property type="match status" value="1"/>
</dbReference>
<evidence type="ECO:0000256" key="7">
    <source>
        <dbReference type="ARBA" id="ARBA00023291"/>
    </source>
</evidence>
<keyword evidence="2 8" id="KW-0813">Transport</keyword>
<dbReference type="InterPro" id="IPR001080">
    <property type="entry name" value="3Fe4S_ferredoxin"/>
</dbReference>
<gene>
    <name evidence="9" type="ORF">GCM10009802_08670</name>
</gene>
<dbReference type="SUPFAM" id="SSF54862">
    <property type="entry name" value="4Fe-4S ferredoxins"/>
    <property type="match status" value="1"/>
</dbReference>
<organism evidence="9 10">
    <name type="scientific">Streptomyces synnematoformans</name>
    <dbReference type="NCBI Taxonomy" id="415721"/>
    <lineage>
        <taxon>Bacteria</taxon>
        <taxon>Bacillati</taxon>
        <taxon>Actinomycetota</taxon>
        <taxon>Actinomycetes</taxon>
        <taxon>Kitasatosporales</taxon>
        <taxon>Streptomycetaceae</taxon>
        <taxon>Streptomyces</taxon>
    </lineage>
</organism>
<sequence>MRISVDTAKCVASGMCAFVAPEVFDQRAEDGVVVIRRWDPPEDQLDAVHEAAVRCPAQVIDVE</sequence>
<evidence type="ECO:0000313" key="10">
    <source>
        <dbReference type="Proteomes" id="UP001500443"/>
    </source>
</evidence>
<dbReference type="Pfam" id="PF13370">
    <property type="entry name" value="Fer4_13"/>
    <property type="match status" value="1"/>
</dbReference>
<name>A0ABP5J2U9_9ACTN</name>
<keyword evidence="4 8" id="KW-0249">Electron transport</keyword>
<comment type="caution">
    <text evidence="9">The sequence shown here is derived from an EMBL/GenBank/DDBJ whole genome shotgun (WGS) entry which is preliminary data.</text>
</comment>
<evidence type="ECO:0000256" key="6">
    <source>
        <dbReference type="ARBA" id="ARBA00023014"/>
    </source>
</evidence>
<dbReference type="EMBL" id="BAAAPF010000011">
    <property type="protein sequence ID" value="GAA2111146.1"/>
    <property type="molecule type" value="Genomic_DNA"/>
</dbReference>
<keyword evidence="7" id="KW-0003">3Fe-4S</keyword>
<keyword evidence="6 8" id="KW-0411">Iron-sulfur</keyword>
<dbReference type="InterPro" id="IPR051269">
    <property type="entry name" value="Fe-S_cluster_ET"/>
</dbReference>
<evidence type="ECO:0000256" key="3">
    <source>
        <dbReference type="ARBA" id="ARBA00022723"/>
    </source>
</evidence>
<proteinExistence type="predicted"/>